<dbReference type="RefSeq" id="WP_102629787.1">
    <property type="nucleotide sequence ID" value="NZ_PDOH01000049.1"/>
</dbReference>
<keyword evidence="5" id="KW-1185">Reference proteome</keyword>
<dbReference type="AlphaFoldDB" id="A0A2N7TG32"/>
<proteinExistence type="predicted"/>
<dbReference type="PANTHER" id="PTHR43877:SF2">
    <property type="entry name" value="AMINOALKYLPHOSPHONATE N-ACETYLTRANSFERASE-RELATED"/>
    <property type="match status" value="1"/>
</dbReference>
<evidence type="ECO:0000256" key="2">
    <source>
        <dbReference type="ARBA" id="ARBA00023315"/>
    </source>
</evidence>
<organism evidence="4 5">
    <name type="scientific">Halomonas heilongjiangensis</name>
    <dbReference type="NCBI Taxonomy" id="1387883"/>
    <lineage>
        <taxon>Bacteria</taxon>
        <taxon>Pseudomonadati</taxon>
        <taxon>Pseudomonadota</taxon>
        <taxon>Gammaproteobacteria</taxon>
        <taxon>Oceanospirillales</taxon>
        <taxon>Halomonadaceae</taxon>
        <taxon>Halomonas</taxon>
    </lineage>
</organism>
<dbReference type="OrthoDB" id="5459937at2"/>
<dbReference type="PIRSF" id="PIRSF028520">
    <property type="entry name" value="UCP028520"/>
    <property type="match status" value="1"/>
</dbReference>
<dbReference type="EMBL" id="PNRE01000100">
    <property type="protein sequence ID" value="PMR67125.1"/>
    <property type="molecule type" value="Genomic_DNA"/>
</dbReference>
<dbReference type="Pfam" id="PF00583">
    <property type="entry name" value="Acetyltransf_1"/>
    <property type="match status" value="1"/>
</dbReference>
<evidence type="ECO:0000256" key="1">
    <source>
        <dbReference type="ARBA" id="ARBA00022679"/>
    </source>
</evidence>
<keyword evidence="1 4" id="KW-0808">Transferase</keyword>
<evidence type="ECO:0000313" key="5">
    <source>
        <dbReference type="Proteomes" id="UP000235346"/>
    </source>
</evidence>
<name>A0A2N7TG32_9GAMM</name>
<feature type="domain" description="N-acetyltransferase" evidence="3">
    <location>
        <begin position="1"/>
        <end position="160"/>
    </location>
</feature>
<dbReference type="Proteomes" id="UP000235346">
    <property type="component" value="Unassembled WGS sequence"/>
</dbReference>
<evidence type="ECO:0000313" key="4">
    <source>
        <dbReference type="EMBL" id="PMR67125.1"/>
    </source>
</evidence>
<evidence type="ECO:0000259" key="3">
    <source>
        <dbReference type="PROSITE" id="PS51186"/>
    </source>
</evidence>
<dbReference type="InterPro" id="IPR016890">
    <property type="entry name" value="UCP028520"/>
</dbReference>
<dbReference type="PROSITE" id="PS51186">
    <property type="entry name" value="GNAT"/>
    <property type="match status" value="1"/>
</dbReference>
<dbReference type="GO" id="GO:0016747">
    <property type="term" value="F:acyltransferase activity, transferring groups other than amino-acyl groups"/>
    <property type="evidence" value="ECO:0007669"/>
    <property type="project" value="InterPro"/>
</dbReference>
<protein>
    <submittedName>
        <fullName evidence="4">GNAT family N-acetyltransferase</fullName>
    </submittedName>
</protein>
<dbReference type="CDD" id="cd04301">
    <property type="entry name" value="NAT_SF"/>
    <property type="match status" value="1"/>
</dbReference>
<dbReference type="SUPFAM" id="SSF55729">
    <property type="entry name" value="Acyl-CoA N-acyltransferases (Nat)"/>
    <property type="match status" value="1"/>
</dbReference>
<dbReference type="PANTHER" id="PTHR43877">
    <property type="entry name" value="AMINOALKYLPHOSPHONATE N-ACETYLTRANSFERASE-RELATED-RELATED"/>
    <property type="match status" value="1"/>
</dbReference>
<comment type="caution">
    <text evidence="4">The sequence shown here is derived from an EMBL/GenBank/DDBJ whole genome shotgun (WGS) entry which is preliminary data.</text>
</comment>
<gene>
    <name evidence="4" type="ORF">C1H66_20830</name>
</gene>
<dbReference type="InterPro" id="IPR016181">
    <property type="entry name" value="Acyl_CoA_acyltransferase"/>
</dbReference>
<dbReference type="Gene3D" id="3.40.630.30">
    <property type="match status" value="1"/>
</dbReference>
<dbReference type="InterPro" id="IPR050832">
    <property type="entry name" value="Bact_Acetyltransf"/>
</dbReference>
<sequence>MLIRPAAAHDWPSVLEINAEGRPGVAELDARELTWFAHYAAHFLVAASGTRISGYLLALAPEAAYPGEEFAWFQARYADFLYVDQVAVASAMRGGGVGKALYAELMNLARHESRGRLLCEVNLEPANPDSLRFHARLGFREQNTLALADGRVVSLQERKL</sequence>
<reference evidence="4 5" key="1">
    <citation type="submission" date="2018-01" db="EMBL/GenBank/DDBJ databases">
        <title>Halomonas endophytica sp. nov., isolated from storage liquid in the stems of Populus euphratica.</title>
        <authorList>
            <person name="Chen C."/>
        </authorList>
    </citation>
    <scope>NUCLEOTIDE SEQUENCE [LARGE SCALE GENOMIC DNA]</scope>
    <source>
        <strain evidence="4 5">DSM 26881</strain>
    </source>
</reference>
<keyword evidence="2" id="KW-0012">Acyltransferase</keyword>
<accession>A0A2N7TG32</accession>
<dbReference type="InterPro" id="IPR000182">
    <property type="entry name" value="GNAT_dom"/>
</dbReference>